<dbReference type="OrthoDB" id="6485510at2759"/>
<gene>
    <name evidence="3" type="ORF">HYALB_00010968</name>
</gene>
<accession>A0A9N9LU55</accession>
<reference evidence="3" key="1">
    <citation type="submission" date="2021-07" db="EMBL/GenBank/DDBJ databases">
        <authorList>
            <person name="Durling M."/>
        </authorList>
    </citation>
    <scope>NUCLEOTIDE SEQUENCE</scope>
</reference>
<feature type="region of interest" description="Disordered" evidence="1">
    <location>
        <begin position="98"/>
        <end position="171"/>
    </location>
</feature>
<evidence type="ECO:0000256" key="2">
    <source>
        <dbReference type="SAM" id="SignalP"/>
    </source>
</evidence>
<dbReference type="EMBL" id="CAJVRM010000268">
    <property type="protein sequence ID" value="CAG8978607.1"/>
    <property type="molecule type" value="Genomic_DNA"/>
</dbReference>
<comment type="caution">
    <text evidence="3">The sequence shown here is derived from an EMBL/GenBank/DDBJ whole genome shotgun (WGS) entry which is preliminary data.</text>
</comment>
<evidence type="ECO:0000313" key="4">
    <source>
        <dbReference type="Proteomes" id="UP000701801"/>
    </source>
</evidence>
<feature type="region of interest" description="Disordered" evidence="1">
    <location>
        <begin position="36"/>
        <end position="84"/>
    </location>
</feature>
<feature type="chain" id="PRO_5040433139" evidence="2">
    <location>
        <begin position="20"/>
        <end position="284"/>
    </location>
</feature>
<organism evidence="3 4">
    <name type="scientific">Hymenoscyphus albidus</name>
    <dbReference type="NCBI Taxonomy" id="595503"/>
    <lineage>
        <taxon>Eukaryota</taxon>
        <taxon>Fungi</taxon>
        <taxon>Dikarya</taxon>
        <taxon>Ascomycota</taxon>
        <taxon>Pezizomycotina</taxon>
        <taxon>Leotiomycetes</taxon>
        <taxon>Helotiales</taxon>
        <taxon>Helotiaceae</taxon>
        <taxon>Hymenoscyphus</taxon>
    </lineage>
</organism>
<dbReference type="Proteomes" id="UP000701801">
    <property type="component" value="Unassembled WGS sequence"/>
</dbReference>
<name>A0A9N9LU55_9HELO</name>
<protein>
    <submittedName>
        <fullName evidence="3">Uncharacterized protein</fullName>
    </submittedName>
</protein>
<evidence type="ECO:0000256" key="1">
    <source>
        <dbReference type="SAM" id="MobiDB-lite"/>
    </source>
</evidence>
<proteinExistence type="predicted"/>
<feature type="compositionally biased region" description="Pro residues" evidence="1">
    <location>
        <begin position="103"/>
        <end position="115"/>
    </location>
</feature>
<dbReference type="AlphaFoldDB" id="A0A9N9LU55"/>
<keyword evidence="2" id="KW-0732">Signal</keyword>
<feature type="compositionally biased region" description="Low complexity" evidence="1">
    <location>
        <begin position="124"/>
        <end position="137"/>
    </location>
</feature>
<sequence>MRYFTIVTLVFVASQQALAYDYRRELPDPVPYEAPTPCTTTDWPHSEPTPYVPPYEGPDPYVKPLPYEEPTPHEPLKPHKGLPVAHEKLTPYTTISYEAPEPQQEPTPPEPPCKPSPDHYSYDNPNLEPNPNPNLHEPPSHEDPTPTHPTLPISYLLPTLPPAEYTPQTLNPDSYTYTHESYPDPGPPAVTPFVPGTPKEPENPGLNPGLGADHTTTWIGNSGPYLCTQPICTTVIPFTTLLPTPTTTTFPTLPTARFTGAAAGKLGGSPVVGLVSVCVILVML</sequence>
<keyword evidence="4" id="KW-1185">Reference proteome</keyword>
<feature type="signal peptide" evidence="2">
    <location>
        <begin position="1"/>
        <end position="19"/>
    </location>
</feature>
<feature type="compositionally biased region" description="Pro residues" evidence="1">
    <location>
        <begin position="50"/>
        <end position="69"/>
    </location>
</feature>
<evidence type="ECO:0000313" key="3">
    <source>
        <dbReference type="EMBL" id="CAG8978607.1"/>
    </source>
</evidence>